<dbReference type="Pfam" id="PF16395">
    <property type="entry name" value="DUF5004"/>
    <property type="match status" value="1"/>
</dbReference>
<evidence type="ECO:0000313" key="2">
    <source>
        <dbReference type="Proteomes" id="UP001501411"/>
    </source>
</evidence>
<dbReference type="EMBL" id="BAABIQ010000044">
    <property type="protein sequence ID" value="GAA4808673.1"/>
    <property type="molecule type" value="Genomic_DNA"/>
</dbReference>
<protein>
    <submittedName>
        <fullName evidence="1">DUF5004 domain-containing protein</fullName>
    </submittedName>
</protein>
<name>A0ABP9CD62_9SPHI</name>
<dbReference type="Proteomes" id="UP001501411">
    <property type="component" value="Unassembled WGS sequence"/>
</dbReference>
<accession>A0ABP9CD62</accession>
<proteinExistence type="predicted"/>
<sequence>MLYSCKTDEIATVESVKQIQGSWQITKATRNGTDITEKFDFSPFRITFQADGNYQIEHALPFIVAKDGAYALDDPQYPFQIKFKEAETNREVGSSFDYPIVGGTRNLSLTFSAGCSSNTYVYTLVKTIDQ</sequence>
<reference evidence="2" key="1">
    <citation type="journal article" date="2019" name="Int. J. Syst. Evol. Microbiol.">
        <title>The Global Catalogue of Microorganisms (GCM) 10K type strain sequencing project: providing services to taxonomists for standard genome sequencing and annotation.</title>
        <authorList>
            <consortium name="The Broad Institute Genomics Platform"/>
            <consortium name="The Broad Institute Genome Sequencing Center for Infectious Disease"/>
            <person name="Wu L."/>
            <person name="Ma J."/>
        </authorList>
    </citation>
    <scope>NUCLEOTIDE SEQUENCE [LARGE SCALE GENOMIC DNA]</scope>
    <source>
        <strain evidence="2">JCM 18200</strain>
    </source>
</reference>
<gene>
    <name evidence="1" type="ORF">GCM10023231_42440</name>
</gene>
<evidence type="ECO:0000313" key="1">
    <source>
        <dbReference type="EMBL" id="GAA4808673.1"/>
    </source>
</evidence>
<comment type="caution">
    <text evidence="1">The sequence shown here is derived from an EMBL/GenBank/DDBJ whole genome shotgun (WGS) entry which is preliminary data.</text>
</comment>
<organism evidence="1 2">
    <name type="scientific">Olivibacter ginsenosidimutans</name>
    <dbReference type="NCBI Taxonomy" id="1176537"/>
    <lineage>
        <taxon>Bacteria</taxon>
        <taxon>Pseudomonadati</taxon>
        <taxon>Bacteroidota</taxon>
        <taxon>Sphingobacteriia</taxon>
        <taxon>Sphingobacteriales</taxon>
        <taxon>Sphingobacteriaceae</taxon>
        <taxon>Olivibacter</taxon>
    </lineage>
</organism>
<keyword evidence="2" id="KW-1185">Reference proteome</keyword>
<dbReference type="InterPro" id="IPR032168">
    <property type="entry name" value="DUF5004"/>
</dbReference>